<name>A0ABR7F5Q1_9FIRM</name>
<proteinExistence type="inferred from homology"/>
<organism evidence="9 10">
    <name type="scientific">Eubacterium segne</name>
    <dbReference type="NCBI Taxonomy" id="2763045"/>
    <lineage>
        <taxon>Bacteria</taxon>
        <taxon>Bacillati</taxon>
        <taxon>Bacillota</taxon>
        <taxon>Clostridia</taxon>
        <taxon>Eubacteriales</taxon>
        <taxon>Eubacteriaceae</taxon>
        <taxon>Eubacterium</taxon>
    </lineage>
</organism>
<feature type="transmembrane region" description="Helical" evidence="7">
    <location>
        <begin position="39"/>
        <end position="58"/>
    </location>
</feature>
<dbReference type="Proteomes" id="UP000597877">
    <property type="component" value="Unassembled WGS sequence"/>
</dbReference>
<feature type="domain" description="EamA" evidence="8">
    <location>
        <begin position="10"/>
        <end position="143"/>
    </location>
</feature>
<comment type="similarity">
    <text evidence="2">Belongs to the EamA transporter family.</text>
</comment>
<evidence type="ECO:0000256" key="6">
    <source>
        <dbReference type="ARBA" id="ARBA00023136"/>
    </source>
</evidence>
<keyword evidence="3" id="KW-1003">Cell membrane</keyword>
<evidence type="ECO:0000256" key="5">
    <source>
        <dbReference type="ARBA" id="ARBA00022989"/>
    </source>
</evidence>
<keyword evidence="5 7" id="KW-1133">Transmembrane helix</keyword>
<dbReference type="InterPro" id="IPR000620">
    <property type="entry name" value="EamA_dom"/>
</dbReference>
<comment type="caution">
    <text evidence="9">The sequence shown here is derived from an EMBL/GenBank/DDBJ whole genome shotgun (WGS) entry which is preliminary data.</text>
</comment>
<keyword evidence="6 7" id="KW-0472">Membrane</keyword>
<feature type="transmembrane region" description="Helical" evidence="7">
    <location>
        <begin position="156"/>
        <end position="179"/>
    </location>
</feature>
<protein>
    <submittedName>
        <fullName evidence="9">DMT family transporter</fullName>
    </submittedName>
</protein>
<accession>A0ABR7F5Q1</accession>
<dbReference type="PANTHER" id="PTHR42920">
    <property type="entry name" value="OS03G0707200 PROTEIN-RELATED"/>
    <property type="match status" value="1"/>
</dbReference>
<keyword evidence="10" id="KW-1185">Reference proteome</keyword>
<comment type="subcellular location">
    <subcellularLocation>
        <location evidence="1">Cell membrane</location>
        <topology evidence="1">Multi-pass membrane protein</topology>
    </subcellularLocation>
</comment>
<feature type="transmembrane region" description="Helical" evidence="7">
    <location>
        <begin position="127"/>
        <end position="144"/>
    </location>
</feature>
<reference evidence="9 10" key="1">
    <citation type="submission" date="2020-08" db="EMBL/GenBank/DDBJ databases">
        <title>Genome public.</title>
        <authorList>
            <person name="Liu C."/>
            <person name="Sun Q."/>
        </authorList>
    </citation>
    <scope>NUCLEOTIDE SEQUENCE [LARGE SCALE GENOMIC DNA]</scope>
    <source>
        <strain evidence="9 10">BX4</strain>
    </source>
</reference>
<dbReference type="InterPro" id="IPR051258">
    <property type="entry name" value="Diverse_Substrate_Transporter"/>
</dbReference>
<dbReference type="SUPFAM" id="SSF103481">
    <property type="entry name" value="Multidrug resistance efflux transporter EmrE"/>
    <property type="match status" value="2"/>
</dbReference>
<dbReference type="PANTHER" id="PTHR42920:SF5">
    <property type="entry name" value="EAMA DOMAIN-CONTAINING PROTEIN"/>
    <property type="match status" value="1"/>
</dbReference>
<gene>
    <name evidence="9" type="ORF">H8S00_13300</name>
</gene>
<feature type="transmembrane region" description="Helical" evidence="7">
    <location>
        <begin position="280"/>
        <end position="298"/>
    </location>
</feature>
<dbReference type="InterPro" id="IPR037185">
    <property type="entry name" value="EmrE-like"/>
</dbReference>
<feature type="transmembrane region" description="Helical" evidence="7">
    <location>
        <begin position="186"/>
        <end position="204"/>
    </location>
</feature>
<feature type="transmembrane region" description="Helical" evidence="7">
    <location>
        <begin position="95"/>
        <end position="120"/>
    </location>
</feature>
<evidence type="ECO:0000313" key="9">
    <source>
        <dbReference type="EMBL" id="MBC5668939.1"/>
    </source>
</evidence>
<evidence type="ECO:0000256" key="1">
    <source>
        <dbReference type="ARBA" id="ARBA00004651"/>
    </source>
</evidence>
<dbReference type="Pfam" id="PF00892">
    <property type="entry name" value="EamA"/>
    <property type="match status" value="2"/>
</dbReference>
<dbReference type="RefSeq" id="WP_021952943.1">
    <property type="nucleotide sequence ID" value="NZ_JACOOZ010000012.1"/>
</dbReference>
<feature type="domain" description="EamA" evidence="8">
    <location>
        <begin position="153"/>
        <end position="295"/>
    </location>
</feature>
<feature type="transmembrane region" description="Helical" evidence="7">
    <location>
        <begin position="224"/>
        <end position="242"/>
    </location>
</feature>
<evidence type="ECO:0000259" key="8">
    <source>
        <dbReference type="Pfam" id="PF00892"/>
    </source>
</evidence>
<feature type="transmembrane region" description="Helical" evidence="7">
    <location>
        <begin position="254"/>
        <end position="274"/>
    </location>
</feature>
<evidence type="ECO:0000256" key="4">
    <source>
        <dbReference type="ARBA" id="ARBA00022692"/>
    </source>
</evidence>
<feature type="transmembrane region" description="Helical" evidence="7">
    <location>
        <begin position="70"/>
        <end position="89"/>
    </location>
</feature>
<dbReference type="EMBL" id="JACOOZ010000012">
    <property type="protein sequence ID" value="MBC5668939.1"/>
    <property type="molecule type" value="Genomic_DNA"/>
</dbReference>
<keyword evidence="4 7" id="KW-0812">Transmembrane</keyword>
<evidence type="ECO:0000313" key="10">
    <source>
        <dbReference type="Proteomes" id="UP000597877"/>
    </source>
</evidence>
<sequence length="308" mass="33128">MNSLKLRHSLLLILTAFIWGVAFVAQSSGGDACGPYTFNCIRSFIGSLVLIPVIFFLNKGKGKSDKTERKLLIIGGICCGLALSLASNLQQLGLYLGASAGKAGFLTACYILIVPILGLFLKKKCGINIWIGVCLSLAGLYLLCAKGSSGFNLADLLLLLCAFIFSLHILIIDYFSLLVDGVKMSCIQFFVCGITSAVPMFIFDMKHSITGIFQWIPPLMTVDVWIPILYAGIFSCGVAYTLQIIGQKGLNPTVASLLMSLESVFSVIAGWIILGQSMGSRELAGCGLIFVAIILAQLPAPNFKKYKN</sequence>
<evidence type="ECO:0000256" key="2">
    <source>
        <dbReference type="ARBA" id="ARBA00007362"/>
    </source>
</evidence>
<evidence type="ECO:0000256" key="7">
    <source>
        <dbReference type="SAM" id="Phobius"/>
    </source>
</evidence>
<evidence type="ECO:0000256" key="3">
    <source>
        <dbReference type="ARBA" id="ARBA00022475"/>
    </source>
</evidence>